<sequence>MSLEMVLMSGRGLCPLLISLKCWKQVMRNHRFQARQMKTETKNVILNLEI</sequence>
<organism evidence="1">
    <name type="scientific">Homo sapiens</name>
    <name type="common">Human</name>
    <dbReference type="NCBI Taxonomy" id="9606"/>
    <lineage>
        <taxon>Eukaryota</taxon>
        <taxon>Metazoa</taxon>
        <taxon>Chordata</taxon>
        <taxon>Craniata</taxon>
        <taxon>Vertebrata</taxon>
        <taxon>Euteleostomi</taxon>
        <taxon>Mammalia</taxon>
        <taxon>Eutheria</taxon>
        <taxon>Euarchontoglires</taxon>
        <taxon>Primates</taxon>
        <taxon>Haplorrhini</taxon>
        <taxon>Catarrhini</taxon>
        <taxon>Hominidae</taxon>
        <taxon>Homo</taxon>
    </lineage>
</organism>
<accession>L8E716</accession>
<dbReference type="PeptideAtlas" id="L8E716"/>
<dbReference type="EMBL" id="HF583543">
    <property type="protein sequence ID" value="CCQ43040.1"/>
    <property type="molecule type" value="Genomic_DNA"/>
</dbReference>
<reference evidence="1" key="1">
    <citation type="journal article" date="2013" name="PLoS ONE">
        <title>Direct detection of alternative open reading frames translation products in human significantly expands the proteome.</title>
        <authorList>
            <person name="Vanderperre B."/>
            <person name="Lucier J.-F."/>
            <person name="Motard J."/>
            <person name="Tremblay G."/>
            <person name="Vanderperre S."/>
            <person name="Wisztorski M."/>
            <person name="Salzet M."/>
            <person name="Boisvert F.-M."/>
            <person name="Roucou X."/>
        </authorList>
    </citation>
    <scope>NUCLEOTIDE SEQUENCE</scope>
</reference>
<dbReference type="AlphaFoldDB" id="L8E716"/>
<gene>
    <name evidence="1" type="primary">PAGE2B</name>
</gene>
<protein>
    <submittedName>
        <fullName evidence="1">Alternative protein PAGE2B</fullName>
    </submittedName>
</protein>
<proteinExistence type="predicted"/>
<dbReference type="ChiTaRS" id="PAGE2B">
    <property type="organism name" value="human"/>
</dbReference>
<evidence type="ECO:0000313" key="1">
    <source>
        <dbReference type="EMBL" id="CCQ43040.1"/>
    </source>
</evidence>
<name>L8E716_HUMAN</name>
<dbReference type="OrthoDB" id="9534141at2759"/>